<comment type="caution">
    <text evidence="1">The sequence shown here is derived from an EMBL/GenBank/DDBJ whole genome shotgun (WGS) entry which is preliminary data.</text>
</comment>
<evidence type="ECO:0000313" key="1">
    <source>
        <dbReference type="EMBL" id="KIC74423.1"/>
    </source>
</evidence>
<dbReference type="EMBL" id="JSAN01000010">
    <property type="protein sequence ID" value="KIC74423.1"/>
    <property type="molecule type" value="Genomic_DNA"/>
</dbReference>
<accession>A0A0C1HIN5</accession>
<protein>
    <submittedName>
        <fullName evidence="1">Uncharacterized protein</fullName>
    </submittedName>
</protein>
<reference evidence="1 2" key="1">
    <citation type="journal article" date="2014" name="Mol. Biol. Evol.">
        <title>Massive expansion of Ubiquitination-related gene families within the Chlamydiae.</title>
        <authorList>
            <person name="Domman D."/>
            <person name="Collingro A."/>
            <person name="Lagkouvardos I."/>
            <person name="Gehre L."/>
            <person name="Weinmaier T."/>
            <person name="Rattei T."/>
            <person name="Subtil A."/>
            <person name="Horn M."/>
        </authorList>
    </citation>
    <scope>NUCLEOTIDE SEQUENCE [LARGE SCALE GENOMIC DNA]</scope>
    <source>
        <strain evidence="1 2">EI2</strain>
    </source>
</reference>
<dbReference type="RefSeq" id="WP_039355691.1">
    <property type="nucleotide sequence ID" value="NZ_JSAN01000010.1"/>
</dbReference>
<evidence type="ECO:0000313" key="2">
    <source>
        <dbReference type="Proteomes" id="UP000031465"/>
    </source>
</evidence>
<proteinExistence type="predicted"/>
<feature type="non-terminal residue" evidence="1">
    <location>
        <position position="63"/>
    </location>
</feature>
<sequence length="63" mass="7339">MLAKKANDPLLKFWTLLSKQEQQNLTLQIKQINRTLLDQQIALINPSKSVDSLLNHLKIMRLQ</sequence>
<name>A0A0C1HIN5_9BACT</name>
<gene>
    <name evidence="1" type="ORF">DB44_AJ00010</name>
</gene>
<dbReference type="AlphaFoldDB" id="A0A0C1HIN5"/>
<organism evidence="1 2">
    <name type="scientific">Candidatus Protochlamydia amoebophila</name>
    <dbReference type="NCBI Taxonomy" id="362787"/>
    <lineage>
        <taxon>Bacteria</taxon>
        <taxon>Pseudomonadati</taxon>
        <taxon>Chlamydiota</taxon>
        <taxon>Chlamydiia</taxon>
        <taxon>Parachlamydiales</taxon>
        <taxon>Parachlamydiaceae</taxon>
        <taxon>Candidatus Protochlamydia</taxon>
    </lineage>
</organism>
<dbReference type="Proteomes" id="UP000031465">
    <property type="component" value="Unassembled WGS sequence"/>
</dbReference>